<evidence type="ECO:0000313" key="3">
    <source>
        <dbReference type="Proteomes" id="UP000005223"/>
    </source>
</evidence>
<dbReference type="InParanoid" id="O26466"/>
<dbReference type="EnsemblBacteria" id="AAB84872">
    <property type="protein sequence ID" value="AAB84872"/>
    <property type="gene ID" value="MTH_366"/>
</dbReference>
<name>O26466_METTH</name>
<feature type="transmembrane region" description="Helical" evidence="1">
    <location>
        <begin position="6"/>
        <end position="38"/>
    </location>
</feature>
<dbReference type="PaxDb" id="187420-MTH_366"/>
<dbReference type="EMBL" id="AE000666">
    <property type="protein sequence ID" value="AAB84872.1"/>
    <property type="molecule type" value="Genomic_DNA"/>
</dbReference>
<accession>O26466</accession>
<reference evidence="2 3" key="1">
    <citation type="journal article" date="1997" name="J. Bacteriol.">
        <title>Complete genome sequence of Methanobacterium thermoautotrophicum deltaH: functional analysis and comparative genomics.</title>
        <authorList>
            <person name="Smith D.R."/>
            <person name="Doucette-Stamm L.A."/>
            <person name="Deloughery C."/>
            <person name="Lee H.-M."/>
            <person name="Dubois J."/>
            <person name="Aldredge T."/>
            <person name="Bashirzadeh R."/>
            <person name="Blakely D."/>
            <person name="Cook R."/>
            <person name="Gilbert K."/>
            <person name="Harrison D."/>
            <person name="Hoang L."/>
            <person name="Keagle P."/>
            <person name="Lumm W."/>
            <person name="Pothier B."/>
            <person name="Qiu D."/>
            <person name="Spadafora R."/>
            <person name="Vicare R."/>
            <person name="Wang Y."/>
            <person name="Wierzbowski J."/>
            <person name="Gibson R."/>
            <person name="Jiwani N."/>
            <person name="Caruso A."/>
            <person name="Bush D."/>
            <person name="Safer H."/>
            <person name="Patwell D."/>
            <person name="Prabhakar S."/>
            <person name="McDougall S."/>
            <person name="Shimer G."/>
            <person name="Goyal A."/>
            <person name="Pietrovski S."/>
            <person name="Church G.M."/>
            <person name="Daniels C.J."/>
            <person name="Mao J.-i."/>
            <person name="Rice P."/>
            <person name="Nolling J."/>
            <person name="Reeve J.N."/>
        </authorList>
    </citation>
    <scope>NUCLEOTIDE SEQUENCE [LARGE SCALE GENOMIC DNA]</scope>
    <source>
        <strain evidence="3">ATCC 29096 / DSM 1053 / JCM 10044 / NBRC 100330 / Delta H</strain>
    </source>
</reference>
<keyword evidence="3" id="KW-1185">Reference proteome</keyword>
<dbReference type="KEGG" id="mth:MTH_366"/>
<dbReference type="RefSeq" id="WP_010876005.1">
    <property type="nucleotide sequence ID" value="NC_000916.1"/>
</dbReference>
<keyword evidence="1" id="KW-0472">Membrane</keyword>
<dbReference type="GeneID" id="43496626"/>
<gene>
    <name evidence="2" type="ordered locus">MTH_366</name>
</gene>
<dbReference type="STRING" id="187420.MTH_366"/>
<keyword evidence="1" id="KW-1133">Transmembrane helix</keyword>
<dbReference type="PIR" id="C69147">
    <property type="entry name" value="C69147"/>
</dbReference>
<keyword evidence="1" id="KW-0812">Transmembrane</keyword>
<dbReference type="Proteomes" id="UP000005223">
    <property type="component" value="Chromosome"/>
</dbReference>
<sequence length="49" mass="5513">MIIGSIVHLIMLLAVSAFMNIYIVACLVIITETIVLAIRVYGIKKHDLW</sequence>
<dbReference type="AlphaFoldDB" id="O26466"/>
<proteinExistence type="predicted"/>
<evidence type="ECO:0000313" key="2">
    <source>
        <dbReference type="EMBL" id="AAB84872.1"/>
    </source>
</evidence>
<dbReference type="HOGENOM" id="CLU_3130919_0_0_2"/>
<organism evidence="2 3">
    <name type="scientific">Methanothermobacter thermautotrophicus (strain ATCC 29096 / DSM 1053 / JCM 10044 / NBRC 100330 / Delta H)</name>
    <name type="common">Methanobacterium thermoautotrophicum</name>
    <dbReference type="NCBI Taxonomy" id="187420"/>
    <lineage>
        <taxon>Archaea</taxon>
        <taxon>Methanobacteriati</taxon>
        <taxon>Methanobacteriota</taxon>
        <taxon>Methanomada group</taxon>
        <taxon>Methanobacteria</taxon>
        <taxon>Methanobacteriales</taxon>
        <taxon>Methanobacteriaceae</taxon>
        <taxon>Methanothermobacter</taxon>
    </lineage>
</organism>
<evidence type="ECO:0000256" key="1">
    <source>
        <dbReference type="SAM" id="Phobius"/>
    </source>
</evidence>
<protein>
    <submittedName>
        <fullName evidence="2">Uncharacterized protein</fullName>
    </submittedName>
</protein>